<sequence>MNHRIDNYIKERVQKLGWEDKNLVEKSALSKGQISKLKNGHVERLTAEVFYKIYKAFDDSCSKATKVVYPDLNLKLDKYVPKARNEFGKFMSQFETVKNSPEEIATKTRLDENRLKDLYFRKAALEAYEFLLIEKAVGKKQGELFDEFFGK</sequence>
<name>A0A420W1V8_9SPHI</name>
<evidence type="ECO:0000313" key="2">
    <source>
        <dbReference type="Proteomes" id="UP000282423"/>
    </source>
</evidence>
<keyword evidence="2" id="KW-1185">Reference proteome</keyword>
<protein>
    <submittedName>
        <fullName evidence="1">Transcriptional regulator</fullName>
    </submittedName>
</protein>
<dbReference type="SUPFAM" id="SSF47413">
    <property type="entry name" value="lambda repressor-like DNA-binding domains"/>
    <property type="match status" value="1"/>
</dbReference>
<reference evidence="1 2" key="1">
    <citation type="submission" date="2018-10" db="EMBL/GenBank/DDBJ databases">
        <title>Sphingobacterium sp. M05W1-28.</title>
        <authorList>
            <person name="Cai H."/>
        </authorList>
    </citation>
    <scope>NUCLEOTIDE SEQUENCE [LARGE SCALE GENOMIC DNA]</scope>
    <source>
        <strain evidence="1 2">M05W1-28</strain>
    </source>
</reference>
<dbReference type="OrthoDB" id="710757at2"/>
<dbReference type="Proteomes" id="UP000282423">
    <property type="component" value="Unassembled WGS sequence"/>
</dbReference>
<dbReference type="Gene3D" id="1.10.260.40">
    <property type="entry name" value="lambda repressor-like DNA-binding domains"/>
    <property type="match status" value="1"/>
</dbReference>
<dbReference type="AlphaFoldDB" id="A0A420W1V8"/>
<evidence type="ECO:0000313" key="1">
    <source>
        <dbReference type="EMBL" id="RKO72543.1"/>
    </source>
</evidence>
<accession>A0A420W1V8</accession>
<dbReference type="InterPro" id="IPR010982">
    <property type="entry name" value="Lambda_DNA-bd_dom_sf"/>
</dbReference>
<comment type="caution">
    <text evidence="1">The sequence shown here is derived from an EMBL/GenBank/DDBJ whole genome shotgun (WGS) entry which is preliminary data.</text>
</comment>
<dbReference type="GO" id="GO:0003677">
    <property type="term" value="F:DNA binding"/>
    <property type="evidence" value="ECO:0007669"/>
    <property type="project" value="InterPro"/>
</dbReference>
<proteinExistence type="predicted"/>
<organism evidence="1 2">
    <name type="scientific">Sphingobacterium puteale</name>
    <dbReference type="NCBI Taxonomy" id="2420510"/>
    <lineage>
        <taxon>Bacteria</taxon>
        <taxon>Pseudomonadati</taxon>
        <taxon>Bacteroidota</taxon>
        <taxon>Sphingobacteriia</taxon>
        <taxon>Sphingobacteriales</taxon>
        <taxon>Sphingobacteriaceae</taxon>
        <taxon>Sphingobacterium</taxon>
    </lineage>
</organism>
<gene>
    <name evidence="1" type="ORF">D7322_07050</name>
</gene>
<dbReference type="EMBL" id="RBWS01000005">
    <property type="protein sequence ID" value="RKO72543.1"/>
    <property type="molecule type" value="Genomic_DNA"/>
</dbReference>
<dbReference type="RefSeq" id="WP_121122641.1">
    <property type="nucleotide sequence ID" value="NZ_RBWS01000005.1"/>
</dbReference>